<evidence type="ECO:0000313" key="1">
    <source>
        <dbReference type="EMBL" id="CRL04634.1"/>
    </source>
</evidence>
<dbReference type="EMBL" id="CVRI01000063">
    <property type="protein sequence ID" value="CRL04634.1"/>
    <property type="molecule type" value="Genomic_DNA"/>
</dbReference>
<gene>
    <name evidence="1" type="ORF">CLUMA_CG017703</name>
</gene>
<sequence length="22" mass="2403">MAADGKIVNRKNHLTADTFSVN</sequence>
<evidence type="ECO:0000313" key="2">
    <source>
        <dbReference type="Proteomes" id="UP000183832"/>
    </source>
</evidence>
<name>A0A1J1IY47_9DIPT</name>
<reference evidence="1 2" key="1">
    <citation type="submission" date="2015-04" db="EMBL/GenBank/DDBJ databases">
        <authorList>
            <person name="Syromyatnikov M.Y."/>
            <person name="Popov V.N."/>
        </authorList>
    </citation>
    <scope>NUCLEOTIDE SEQUENCE [LARGE SCALE GENOMIC DNA]</scope>
</reference>
<proteinExistence type="predicted"/>
<dbReference type="Proteomes" id="UP000183832">
    <property type="component" value="Unassembled WGS sequence"/>
</dbReference>
<dbReference type="OrthoDB" id="6100049at2759"/>
<dbReference type="AlphaFoldDB" id="A0A1J1IY47"/>
<organism evidence="1 2">
    <name type="scientific">Clunio marinus</name>
    <dbReference type="NCBI Taxonomy" id="568069"/>
    <lineage>
        <taxon>Eukaryota</taxon>
        <taxon>Metazoa</taxon>
        <taxon>Ecdysozoa</taxon>
        <taxon>Arthropoda</taxon>
        <taxon>Hexapoda</taxon>
        <taxon>Insecta</taxon>
        <taxon>Pterygota</taxon>
        <taxon>Neoptera</taxon>
        <taxon>Endopterygota</taxon>
        <taxon>Diptera</taxon>
        <taxon>Nematocera</taxon>
        <taxon>Chironomoidea</taxon>
        <taxon>Chironomidae</taxon>
        <taxon>Clunio</taxon>
    </lineage>
</organism>
<keyword evidence="2" id="KW-1185">Reference proteome</keyword>
<accession>A0A1J1IY47</accession>
<protein>
    <submittedName>
        <fullName evidence="1">CLUMA_CG017703, isoform A</fullName>
    </submittedName>
</protein>